<dbReference type="PANTHER" id="PTHR11986:SF79">
    <property type="entry name" value="ACETYLORNITHINE AMINOTRANSFERASE, MITOCHONDRIAL"/>
    <property type="match status" value="1"/>
</dbReference>
<accession>A0A3N7HJ71</accession>
<sequence>MSTEIVRGAGSRVMASDGREYIDLMSGFGAVFLGHCRADIADALKRQADSLWACARFEHPASAQARSAIEAILPTGYHFGGLYSTGMEVAEFAMRVAARHTGRREFVGFASSMHGKSVATAALAWANAPVGSTQMHLLPFVSTATEDQIVEQLTGLLAGGRIAALFVEPIQGSNGGHEGSAAFYERLIEACHAHGTLCIFDEILTGLYRTGPCFHSDSLQARPDVVLFAKSMGNGFPVSGIALREPLGVAADALPGSTFSGNPLAAATVAATLGAMGALDMTTLVTGIDRTVRQRFASRTDLFTLRGRGALWVLEASPRVDMPKALEGIRVQGVLASSHGRCIRLLPAATIGLDDLDRACGAIEQAAEAAIVKAA</sequence>
<dbReference type="GO" id="GO:0042802">
    <property type="term" value="F:identical protein binding"/>
    <property type="evidence" value="ECO:0007669"/>
    <property type="project" value="TreeGrafter"/>
</dbReference>
<dbReference type="AlphaFoldDB" id="A0A3N7HJ71"/>
<name>A0A3N7HJ71_9BURK</name>
<dbReference type="Pfam" id="PF00202">
    <property type="entry name" value="Aminotran_3"/>
    <property type="match status" value="1"/>
</dbReference>
<dbReference type="PROSITE" id="PS00600">
    <property type="entry name" value="AA_TRANSFER_CLASS_3"/>
    <property type="match status" value="1"/>
</dbReference>
<dbReference type="InterPro" id="IPR015424">
    <property type="entry name" value="PyrdxlP-dep_Trfase"/>
</dbReference>
<dbReference type="InterPro" id="IPR050103">
    <property type="entry name" value="Class-III_PLP-dep_AT"/>
</dbReference>
<comment type="cofactor">
    <cofactor evidence="1">
        <name>pyridoxal 5'-phosphate</name>
        <dbReference type="ChEBI" id="CHEBI:597326"/>
    </cofactor>
</comment>
<keyword evidence="7" id="KW-1185">Reference proteome</keyword>
<keyword evidence="4 5" id="KW-0663">Pyridoxal phosphate</keyword>
<gene>
    <name evidence="6" type="ORF">DZC73_24130</name>
</gene>
<evidence type="ECO:0000256" key="3">
    <source>
        <dbReference type="ARBA" id="ARBA00022679"/>
    </source>
</evidence>
<dbReference type="Gene3D" id="3.40.640.10">
    <property type="entry name" value="Type I PLP-dependent aspartate aminotransferase-like (Major domain)"/>
    <property type="match status" value="1"/>
</dbReference>
<dbReference type="GO" id="GO:0008483">
    <property type="term" value="F:transaminase activity"/>
    <property type="evidence" value="ECO:0007669"/>
    <property type="project" value="UniProtKB-KW"/>
</dbReference>
<evidence type="ECO:0000256" key="2">
    <source>
        <dbReference type="ARBA" id="ARBA00022576"/>
    </source>
</evidence>
<comment type="caution">
    <text evidence="6">The sequence shown here is derived from an EMBL/GenBank/DDBJ whole genome shotgun (WGS) entry which is preliminary data.</text>
</comment>
<evidence type="ECO:0000313" key="7">
    <source>
        <dbReference type="Proteomes" id="UP000267464"/>
    </source>
</evidence>
<dbReference type="PANTHER" id="PTHR11986">
    <property type="entry name" value="AMINOTRANSFERASE CLASS III"/>
    <property type="match status" value="1"/>
</dbReference>
<dbReference type="EMBL" id="QUSW01000008">
    <property type="protein sequence ID" value="RQP22100.1"/>
    <property type="molecule type" value="Genomic_DNA"/>
</dbReference>
<evidence type="ECO:0000256" key="5">
    <source>
        <dbReference type="RuleBase" id="RU003560"/>
    </source>
</evidence>
<keyword evidence="2 6" id="KW-0032">Aminotransferase</keyword>
<protein>
    <submittedName>
        <fullName evidence="6">Aminotransferase class III-fold pyridoxal phosphate-dependent enzyme</fullName>
    </submittedName>
</protein>
<dbReference type="RefSeq" id="WP_124542945.1">
    <property type="nucleotide sequence ID" value="NZ_QUSW01000008.1"/>
</dbReference>
<evidence type="ECO:0000313" key="6">
    <source>
        <dbReference type="EMBL" id="RQP22100.1"/>
    </source>
</evidence>
<dbReference type="InterPro" id="IPR005814">
    <property type="entry name" value="Aminotrans_3"/>
</dbReference>
<dbReference type="InterPro" id="IPR015421">
    <property type="entry name" value="PyrdxlP-dep_Trfase_major"/>
</dbReference>
<dbReference type="InterPro" id="IPR049704">
    <property type="entry name" value="Aminotrans_3_PPA_site"/>
</dbReference>
<proteinExistence type="inferred from homology"/>
<evidence type="ECO:0000256" key="4">
    <source>
        <dbReference type="ARBA" id="ARBA00022898"/>
    </source>
</evidence>
<organism evidence="6 7">
    <name type="scientific">Piscinibacter terrae</name>
    <dbReference type="NCBI Taxonomy" id="2496871"/>
    <lineage>
        <taxon>Bacteria</taxon>
        <taxon>Pseudomonadati</taxon>
        <taxon>Pseudomonadota</taxon>
        <taxon>Betaproteobacteria</taxon>
        <taxon>Burkholderiales</taxon>
        <taxon>Sphaerotilaceae</taxon>
        <taxon>Piscinibacter</taxon>
    </lineage>
</organism>
<dbReference type="OrthoDB" id="3398487at2"/>
<dbReference type="Gene3D" id="3.90.1150.10">
    <property type="entry name" value="Aspartate Aminotransferase, domain 1"/>
    <property type="match status" value="1"/>
</dbReference>
<keyword evidence="3 6" id="KW-0808">Transferase</keyword>
<dbReference type="SUPFAM" id="SSF53383">
    <property type="entry name" value="PLP-dependent transferases"/>
    <property type="match status" value="1"/>
</dbReference>
<dbReference type="InterPro" id="IPR015422">
    <property type="entry name" value="PyrdxlP-dep_Trfase_small"/>
</dbReference>
<reference evidence="6 7" key="2">
    <citation type="submission" date="2018-12" db="EMBL/GenBank/DDBJ databases">
        <title>Rhizobacter gummiphilus sp. nov., a rubber-degrading bacterium isolated from the soil of a botanical garden in Japan.</title>
        <authorList>
            <person name="Shunsuke S.S."/>
        </authorList>
    </citation>
    <scope>NUCLEOTIDE SEQUENCE [LARGE SCALE GENOMIC DNA]</scope>
    <source>
        <strain evidence="6 7">S-16</strain>
    </source>
</reference>
<evidence type="ECO:0000256" key="1">
    <source>
        <dbReference type="ARBA" id="ARBA00001933"/>
    </source>
</evidence>
<reference evidence="6 7" key="1">
    <citation type="submission" date="2018-08" db="EMBL/GenBank/DDBJ databases">
        <authorList>
            <person name="Khan S.A."/>
            <person name="Jeon C.O."/>
            <person name="Chun B.H."/>
            <person name="Jeong S.E."/>
        </authorList>
    </citation>
    <scope>NUCLEOTIDE SEQUENCE [LARGE SCALE GENOMIC DNA]</scope>
    <source>
        <strain evidence="6 7">S-16</strain>
    </source>
</reference>
<comment type="similarity">
    <text evidence="5">Belongs to the class-III pyridoxal-phosphate-dependent aminotransferase family.</text>
</comment>
<dbReference type="Proteomes" id="UP000267464">
    <property type="component" value="Unassembled WGS sequence"/>
</dbReference>
<dbReference type="GO" id="GO:0030170">
    <property type="term" value="F:pyridoxal phosphate binding"/>
    <property type="evidence" value="ECO:0007669"/>
    <property type="project" value="InterPro"/>
</dbReference>